<dbReference type="OrthoDB" id="251077at2"/>
<dbReference type="HOGENOM" id="CLU_509843_0_0_0"/>
<reference evidence="3" key="1">
    <citation type="submission" date="2011-02" db="EMBL/GenBank/DDBJ databases">
        <title>The complete genome of Planctomyces brasiliensis DSM 5305.</title>
        <authorList>
            <person name="Lucas S."/>
            <person name="Copeland A."/>
            <person name="Lapidus A."/>
            <person name="Bruce D."/>
            <person name="Goodwin L."/>
            <person name="Pitluck S."/>
            <person name="Kyrpides N."/>
            <person name="Mavromatis K."/>
            <person name="Pagani I."/>
            <person name="Ivanova N."/>
            <person name="Ovchinnikova G."/>
            <person name="Lu M."/>
            <person name="Detter J.C."/>
            <person name="Han C."/>
            <person name="Land M."/>
            <person name="Hauser L."/>
            <person name="Markowitz V."/>
            <person name="Cheng J.-F."/>
            <person name="Hugenholtz P."/>
            <person name="Woyke T."/>
            <person name="Wu D."/>
            <person name="Tindall B."/>
            <person name="Pomrenke H.G."/>
            <person name="Brambilla E."/>
            <person name="Klenk H.-P."/>
            <person name="Eisen J.A."/>
        </authorList>
    </citation>
    <scope>NUCLEOTIDE SEQUENCE [LARGE SCALE GENOMIC DNA]</scope>
    <source>
        <strain evidence="3">ATCC 49424 / DSM 5305 / JCM 21570 / NBRC 103401 / IFAM 1448</strain>
    </source>
</reference>
<dbReference type="AlphaFoldDB" id="F0SKY2"/>
<evidence type="ECO:0000313" key="3">
    <source>
        <dbReference type="Proteomes" id="UP000006860"/>
    </source>
</evidence>
<dbReference type="PROSITE" id="PS51257">
    <property type="entry name" value="PROKAR_LIPOPROTEIN"/>
    <property type="match status" value="1"/>
</dbReference>
<gene>
    <name evidence="2" type="ordered locus">Plabr_2233</name>
</gene>
<dbReference type="EMBL" id="CP002546">
    <property type="protein sequence ID" value="ADY59835.1"/>
    <property type="molecule type" value="Genomic_DNA"/>
</dbReference>
<organism evidence="2 3">
    <name type="scientific">Rubinisphaera brasiliensis (strain ATCC 49424 / DSM 5305 / JCM 21570 / IAM 15109 / NBRC 103401 / IFAM 1448)</name>
    <name type="common">Planctomyces brasiliensis</name>
    <dbReference type="NCBI Taxonomy" id="756272"/>
    <lineage>
        <taxon>Bacteria</taxon>
        <taxon>Pseudomonadati</taxon>
        <taxon>Planctomycetota</taxon>
        <taxon>Planctomycetia</taxon>
        <taxon>Planctomycetales</taxon>
        <taxon>Planctomycetaceae</taxon>
        <taxon>Rubinisphaera</taxon>
    </lineage>
</organism>
<sequence length="534" mass="61634">MKRGFKNIAFSLVAASCLVCGLTETSVAQNESSRRQEMFDSLLKSLIESQLNRPQEAPQVERVNPNVAQPQATTNQLREVRELSRSFSQELSRLFDILNQDIRHDPYLAVHFNSTLKVSANAAVLARRSEQARDLATLRPDFTELDREWRALSYQLESSNISQACKSSVRTVNSYHQRLAKLFEMNPQIDSQKFMRLTDSLEVSVDNLMDEISTELGWTNETRQLLLMGRICQQQVRYMTLNTEVSRNRERAVAEYNKFQQLWAPFASQLWPLKNRYIERDLQRIEQIDRDLQEVLLLPIATDHRQLVRLSEVLQTELTGIMEATTLNDLVTLKHADNVEKTARDFQGSVKRLITSAQQNRELNQLQNDFRMVDTQWTKFEDAYKGCEKSEILRLLKSTEKTMASLREGVKIQSTFNRSEALQVIASLENYGKHLQDDFSTYVVQGGRYDRGFAYQGLHTCHQFTAFANNIHQSLADGADPEDLRDRCEVLARGWNYLNNEYLLKLQGAERIQLSELSAEITPQIVRLQTMFGF</sequence>
<dbReference type="KEGG" id="pbs:Plabr_2233"/>
<dbReference type="RefSeq" id="WP_013628559.1">
    <property type="nucleotide sequence ID" value="NC_015174.1"/>
</dbReference>
<protein>
    <submittedName>
        <fullName evidence="2">Uncharacterized protein</fullName>
    </submittedName>
</protein>
<feature type="region of interest" description="Disordered" evidence="1">
    <location>
        <begin position="54"/>
        <end position="74"/>
    </location>
</feature>
<proteinExistence type="predicted"/>
<keyword evidence="3" id="KW-1185">Reference proteome</keyword>
<accession>F0SKY2</accession>
<evidence type="ECO:0000256" key="1">
    <source>
        <dbReference type="SAM" id="MobiDB-lite"/>
    </source>
</evidence>
<evidence type="ECO:0000313" key="2">
    <source>
        <dbReference type="EMBL" id="ADY59835.1"/>
    </source>
</evidence>
<name>F0SKY2_RUBBR</name>
<dbReference type="Proteomes" id="UP000006860">
    <property type="component" value="Chromosome"/>
</dbReference>